<keyword evidence="2" id="KW-1185">Reference proteome</keyword>
<evidence type="ECO:0000313" key="2">
    <source>
        <dbReference type="Proteomes" id="UP000070433"/>
    </source>
</evidence>
<organism evidence="1 2">
    <name type="scientific">Ramlibacter tataouinensis</name>
    <dbReference type="NCBI Taxonomy" id="94132"/>
    <lineage>
        <taxon>Bacteria</taxon>
        <taxon>Pseudomonadati</taxon>
        <taxon>Pseudomonadota</taxon>
        <taxon>Betaproteobacteria</taxon>
        <taxon>Burkholderiales</taxon>
        <taxon>Comamonadaceae</taxon>
        <taxon>Ramlibacter</taxon>
    </lineage>
</organism>
<evidence type="ECO:0000313" key="1">
    <source>
        <dbReference type="EMBL" id="AMO23713.1"/>
    </source>
</evidence>
<dbReference type="RefSeq" id="WP_061500567.1">
    <property type="nucleotide sequence ID" value="NZ_CP010951.1"/>
</dbReference>
<dbReference type="InterPro" id="IPR032710">
    <property type="entry name" value="NTF2-like_dom_sf"/>
</dbReference>
<proteinExistence type="predicted"/>
<dbReference type="OrthoDB" id="9808719at2"/>
<name>A0A127JUZ9_9BURK</name>
<dbReference type="AlphaFoldDB" id="A0A127JUZ9"/>
<gene>
    <name evidence="1" type="ORF">UC35_13610</name>
</gene>
<dbReference type="Gene3D" id="3.10.450.50">
    <property type="match status" value="1"/>
</dbReference>
<accession>A0A127JUZ9</accession>
<reference evidence="1 2" key="1">
    <citation type="journal article" date="2014" name="Int. J. Syst. Evol. Microbiol.">
        <title>Ramlibacter solisilvae sp. nov., isolated from forest soil, and emended description of the genus Ramlibacter.</title>
        <authorList>
            <person name="Lee H.J."/>
            <person name="Lee S.H."/>
            <person name="Lee S.S."/>
            <person name="Lee J.S."/>
            <person name="Kim Y."/>
            <person name="Kim S.C."/>
            <person name="Jeon C.O."/>
        </authorList>
    </citation>
    <scope>NUCLEOTIDE SEQUENCE [LARGE SCALE GENOMIC DNA]</scope>
    <source>
        <strain evidence="1 2">5-10</strain>
    </source>
</reference>
<dbReference type="EMBL" id="CP010951">
    <property type="protein sequence ID" value="AMO23713.1"/>
    <property type="molecule type" value="Genomic_DNA"/>
</dbReference>
<dbReference type="SUPFAM" id="SSF54427">
    <property type="entry name" value="NTF2-like"/>
    <property type="match status" value="1"/>
</dbReference>
<evidence type="ECO:0008006" key="3">
    <source>
        <dbReference type="Google" id="ProtNLM"/>
    </source>
</evidence>
<dbReference type="Proteomes" id="UP000070433">
    <property type="component" value="Chromosome"/>
</dbReference>
<sequence>MNDSALERTIDRHLAALCDPDPGRRSDAVRAVWNADGRLVDPPQEGRGHQGIADQAAIVLTHFPAHRLERTTTIDSHHGFLRYGWRLLAPDGMPAAEGVDFAQLDVDGRLLQIVGFFGTQPAA</sequence>
<protein>
    <recommendedName>
        <fullName evidence="3">SnoaL-like domain-containing protein</fullName>
    </recommendedName>
</protein>